<gene>
    <name evidence="7 8" type="primary">trmB</name>
    <name evidence="8" type="ORF">GCM10025778_27490</name>
</gene>
<comment type="function">
    <text evidence="2 7">Catalyzes the formation of N(7)-methylguanine at position 46 (m7G46) in tRNA.</text>
</comment>
<dbReference type="Pfam" id="PF02390">
    <property type="entry name" value="Methyltransf_4"/>
    <property type="match status" value="1"/>
</dbReference>
<keyword evidence="5 7" id="KW-0949">S-adenosyl-L-methionine</keyword>
<dbReference type="Proteomes" id="UP001501257">
    <property type="component" value="Unassembled WGS sequence"/>
</dbReference>
<evidence type="ECO:0000256" key="4">
    <source>
        <dbReference type="ARBA" id="ARBA00022679"/>
    </source>
</evidence>
<comment type="caution">
    <text evidence="8">The sequence shown here is derived from an EMBL/GenBank/DDBJ whole genome shotgun (WGS) entry which is preliminary data.</text>
</comment>
<keyword evidence="4 7" id="KW-0808">Transferase</keyword>
<dbReference type="PANTHER" id="PTHR23417">
    <property type="entry name" value="3-DEOXY-D-MANNO-OCTULOSONIC-ACID TRANSFERASE/TRNA GUANINE-N 7 - -METHYLTRANSFERASE"/>
    <property type="match status" value="1"/>
</dbReference>
<evidence type="ECO:0000313" key="8">
    <source>
        <dbReference type="EMBL" id="GAA5228216.1"/>
    </source>
</evidence>
<feature type="binding site" evidence="7">
    <location>
        <position position="152"/>
    </location>
    <ligand>
        <name>S-adenosyl-L-methionine</name>
        <dbReference type="ChEBI" id="CHEBI:59789"/>
    </ligand>
</feature>
<dbReference type="Gene3D" id="3.40.50.150">
    <property type="entry name" value="Vaccinia Virus protein VP39"/>
    <property type="match status" value="1"/>
</dbReference>
<accession>A0ABP9TNE5</accession>
<name>A0ABP9TNE5_9MICC</name>
<feature type="binding site" evidence="7">
    <location>
        <position position="102"/>
    </location>
    <ligand>
        <name>S-adenosyl-L-methionine</name>
        <dbReference type="ChEBI" id="CHEBI:59789"/>
    </ligand>
</feature>
<keyword evidence="9" id="KW-1185">Reference proteome</keyword>
<evidence type="ECO:0000256" key="6">
    <source>
        <dbReference type="ARBA" id="ARBA00022694"/>
    </source>
</evidence>
<proteinExistence type="inferred from homology"/>
<comment type="similarity">
    <text evidence="7">Belongs to the class I-like SAM-binding methyltransferase superfamily. TrmB family.</text>
</comment>
<evidence type="ECO:0000256" key="7">
    <source>
        <dbReference type="HAMAP-Rule" id="MF_01057"/>
    </source>
</evidence>
<reference evidence="9" key="1">
    <citation type="journal article" date="2019" name="Int. J. Syst. Evol. Microbiol.">
        <title>The Global Catalogue of Microorganisms (GCM) 10K type strain sequencing project: providing services to taxonomists for standard genome sequencing and annotation.</title>
        <authorList>
            <consortium name="The Broad Institute Genomics Platform"/>
            <consortium name="The Broad Institute Genome Sequencing Center for Infectious Disease"/>
            <person name="Wu L."/>
            <person name="Ma J."/>
        </authorList>
    </citation>
    <scope>NUCLEOTIDE SEQUENCE [LARGE SCALE GENOMIC DNA]</scope>
    <source>
        <strain evidence="9">JCM 18952</strain>
    </source>
</reference>
<feature type="binding site" evidence="7">
    <location>
        <begin position="255"/>
        <end position="258"/>
    </location>
    <ligand>
        <name>substrate</name>
    </ligand>
</feature>
<protein>
    <recommendedName>
        <fullName evidence="7">tRNA (guanine-N(7)-)-methyltransferase</fullName>
        <ecNumber evidence="7">2.1.1.33</ecNumber>
    </recommendedName>
    <alternativeName>
        <fullName evidence="7">tRNA (guanine(46)-N(7))-methyltransferase</fullName>
    </alternativeName>
    <alternativeName>
        <fullName evidence="7">tRNA(m7G46)-methyltransferase</fullName>
    </alternativeName>
</protein>
<feature type="binding site" evidence="7">
    <location>
        <position position="129"/>
    </location>
    <ligand>
        <name>S-adenosyl-L-methionine</name>
        <dbReference type="ChEBI" id="CHEBI:59789"/>
    </ligand>
</feature>
<evidence type="ECO:0000313" key="9">
    <source>
        <dbReference type="Proteomes" id="UP001501257"/>
    </source>
</evidence>
<dbReference type="EC" id="2.1.1.33" evidence="7"/>
<comment type="catalytic activity">
    <reaction evidence="1 7">
        <text>guanosine(46) in tRNA + S-adenosyl-L-methionine = N(7)-methylguanosine(46) in tRNA + S-adenosyl-L-homocysteine</text>
        <dbReference type="Rhea" id="RHEA:42708"/>
        <dbReference type="Rhea" id="RHEA-COMP:10188"/>
        <dbReference type="Rhea" id="RHEA-COMP:10189"/>
        <dbReference type="ChEBI" id="CHEBI:57856"/>
        <dbReference type="ChEBI" id="CHEBI:59789"/>
        <dbReference type="ChEBI" id="CHEBI:74269"/>
        <dbReference type="ChEBI" id="CHEBI:74480"/>
        <dbReference type="EC" id="2.1.1.33"/>
    </reaction>
</comment>
<feature type="binding site" evidence="7">
    <location>
        <position position="77"/>
    </location>
    <ligand>
        <name>S-adenosyl-L-methionine</name>
        <dbReference type="ChEBI" id="CHEBI:59789"/>
    </ligand>
</feature>
<dbReference type="PROSITE" id="PS51625">
    <property type="entry name" value="SAM_MT_TRMB"/>
    <property type="match status" value="1"/>
</dbReference>
<organism evidence="8 9">
    <name type="scientific">Paeniglutamicibacter antarcticus</name>
    <dbReference type="NCBI Taxonomy" id="494023"/>
    <lineage>
        <taxon>Bacteria</taxon>
        <taxon>Bacillati</taxon>
        <taxon>Actinomycetota</taxon>
        <taxon>Actinomycetes</taxon>
        <taxon>Micrococcales</taxon>
        <taxon>Micrococcaceae</taxon>
        <taxon>Paeniglutamicibacter</taxon>
    </lineage>
</organism>
<feature type="binding site" evidence="7">
    <location>
        <position position="188"/>
    </location>
    <ligand>
        <name>substrate</name>
    </ligand>
</feature>
<evidence type="ECO:0000256" key="1">
    <source>
        <dbReference type="ARBA" id="ARBA00000142"/>
    </source>
</evidence>
<dbReference type="PANTHER" id="PTHR23417:SF14">
    <property type="entry name" value="PENTACOTRIPEPTIDE-REPEAT REGION OF PRORP DOMAIN-CONTAINING PROTEIN"/>
    <property type="match status" value="1"/>
</dbReference>
<dbReference type="EMBL" id="BAABLK010000036">
    <property type="protein sequence ID" value="GAA5228216.1"/>
    <property type="molecule type" value="Genomic_DNA"/>
</dbReference>
<keyword evidence="6 7" id="KW-0819">tRNA processing</keyword>
<keyword evidence="3 7" id="KW-0489">Methyltransferase</keyword>
<comment type="pathway">
    <text evidence="7">tRNA modification; N(7)-methylguanine-tRNA biosynthesis.</text>
</comment>
<comment type="caution">
    <text evidence="7">Lacks conserved residue(s) required for the propagation of feature annotation.</text>
</comment>
<dbReference type="HAMAP" id="MF_01057">
    <property type="entry name" value="tRNA_methyltr_TrmB"/>
    <property type="match status" value="1"/>
</dbReference>
<dbReference type="SUPFAM" id="SSF53335">
    <property type="entry name" value="S-adenosyl-L-methionine-dependent methyltransferases"/>
    <property type="match status" value="1"/>
</dbReference>
<evidence type="ECO:0000256" key="3">
    <source>
        <dbReference type="ARBA" id="ARBA00022603"/>
    </source>
</evidence>
<evidence type="ECO:0000256" key="2">
    <source>
        <dbReference type="ARBA" id="ARBA00003015"/>
    </source>
</evidence>
<dbReference type="InterPro" id="IPR003358">
    <property type="entry name" value="tRNA_(Gua-N-7)_MeTrfase_Trmb"/>
</dbReference>
<dbReference type="InterPro" id="IPR055361">
    <property type="entry name" value="tRNA_methyltr_TrmB_bact"/>
</dbReference>
<sequence>MPASGRAVDDLSFYRTEPVSFVRRGNRLQGRRADAWERTSHKYIIEPPRDRSDTSVGEGYEFDQEGIYGRKAPLIVEIGSGLGEAMAFAASEHRDMDFLAVEVYLPGLAALMVRVENNELDNVRAVQANAPEALDSMLPAASAQEIWIFFSDPWHKIRHHKRRLIKDSFVEKLERVLVPGGIVRLATDWSNYAEQMRDVFGASDGFINLHAGERSGEDSNLTKVRRFGLEKDEKDPGFIDGRGGWAPRFEGRTLTGFEGKALKAGRLIFDLAYRRVS</sequence>
<dbReference type="NCBIfam" id="TIGR00091">
    <property type="entry name" value="tRNA (guanosine(46)-N7)-methyltransferase TrmB"/>
    <property type="match status" value="1"/>
</dbReference>
<dbReference type="InterPro" id="IPR029063">
    <property type="entry name" value="SAM-dependent_MTases_sf"/>
</dbReference>
<evidence type="ECO:0000256" key="5">
    <source>
        <dbReference type="ARBA" id="ARBA00022691"/>
    </source>
</evidence>
<feature type="binding site" evidence="7">
    <location>
        <position position="156"/>
    </location>
    <ligand>
        <name>substrate</name>
    </ligand>
</feature>